<evidence type="ECO:0000313" key="5">
    <source>
        <dbReference type="EMBL" id="SHG60957.1"/>
    </source>
</evidence>
<evidence type="ECO:0000256" key="3">
    <source>
        <dbReference type="ARBA" id="ARBA00023163"/>
    </source>
</evidence>
<dbReference type="PROSITE" id="PS01124">
    <property type="entry name" value="HTH_ARAC_FAMILY_2"/>
    <property type="match status" value="1"/>
</dbReference>
<dbReference type="InterPro" id="IPR020449">
    <property type="entry name" value="Tscrpt_reg_AraC-type_HTH"/>
</dbReference>
<sequence>MRNPIRRFKEINEFFEATGFEMRTDIPDFSVFSFDDFSENGIMSMQPYQKDFYHITLVLNANNAEITIDEQHNTIQENFLYFLSPEHIFSWQRDFDIKGLTVFFKPSFLNFYTGSFEKDFSFFDLADSNIIALSPSKIEEVLEDFKKLYKEFHTPSVYREQILQTLVLTLLYKFKGIQEEFSAEDVLPSKKQTLVFKFKNLVNNLFITYKQVGDYADKLFISANTLNKIVKDLTGKTAKEIINDKVILESKKMLIYTSNDISEIAFTIGFDEPTHFIRFFKTHTQRTPKEYRIQKG</sequence>
<organism evidence="5 6">
    <name type="scientific">Flavobacterium fluvii</name>
    <dbReference type="NCBI Taxonomy" id="468056"/>
    <lineage>
        <taxon>Bacteria</taxon>
        <taxon>Pseudomonadati</taxon>
        <taxon>Bacteroidota</taxon>
        <taxon>Flavobacteriia</taxon>
        <taxon>Flavobacteriales</taxon>
        <taxon>Flavobacteriaceae</taxon>
        <taxon>Flavobacterium</taxon>
    </lineage>
</organism>
<dbReference type="OrthoDB" id="632644at2"/>
<dbReference type="RefSeq" id="WP_073370933.1">
    <property type="nucleotide sequence ID" value="NZ_FQWB01000005.1"/>
</dbReference>
<dbReference type="Gene3D" id="1.10.10.60">
    <property type="entry name" value="Homeodomain-like"/>
    <property type="match status" value="1"/>
</dbReference>
<keyword evidence="6" id="KW-1185">Reference proteome</keyword>
<keyword evidence="2" id="KW-0238">DNA-binding</keyword>
<protein>
    <submittedName>
        <fullName evidence="5">Helix-turn-helix domain-containing protein</fullName>
    </submittedName>
</protein>
<dbReference type="EMBL" id="FQWB01000005">
    <property type="protein sequence ID" value="SHG60957.1"/>
    <property type="molecule type" value="Genomic_DNA"/>
</dbReference>
<gene>
    <name evidence="5" type="ORF">SAMN05443549_105108</name>
</gene>
<feature type="domain" description="HTH araC/xylS-type" evidence="4">
    <location>
        <begin position="191"/>
        <end position="294"/>
    </location>
</feature>
<proteinExistence type="predicted"/>
<evidence type="ECO:0000313" key="6">
    <source>
        <dbReference type="Proteomes" id="UP000184516"/>
    </source>
</evidence>
<evidence type="ECO:0000259" key="4">
    <source>
        <dbReference type="PROSITE" id="PS01124"/>
    </source>
</evidence>
<dbReference type="Proteomes" id="UP000184516">
    <property type="component" value="Unassembled WGS sequence"/>
</dbReference>
<dbReference type="Pfam" id="PF12833">
    <property type="entry name" value="HTH_18"/>
    <property type="match status" value="1"/>
</dbReference>
<dbReference type="GO" id="GO:0003700">
    <property type="term" value="F:DNA-binding transcription factor activity"/>
    <property type="evidence" value="ECO:0007669"/>
    <property type="project" value="InterPro"/>
</dbReference>
<keyword evidence="1" id="KW-0805">Transcription regulation</keyword>
<dbReference type="SMART" id="SM00342">
    <property type="entry name" value="HTH_ARAC"/>
    <property type="match status" value="1"/>
</dbReference>
<dbReference type="InterPro" id="IPR009057">
    <property type="entry name" value="Homeodomain-like_sf"/>
</dbReference>
<dbReference type="GO" id="GO:0043565">
    <property type="term" value="F:sequence-specific DNA binding"/>
    <property type="evidence" value="ECO:0007669"/>
    <property type="project" value="InterPro"/>
</dbReference>
<dbReference type="PANTHER" id="PTHR43280">
    <property type="entry name" value="ARAC-FAMILY TRANSCRIPTIONAL REGULATOR"/>
    <property type="match status" value="1"/>
</dbReference>
<evidence type="ECO:0000256" key="2">
    <source>
        <dbReference type="ARBA" id="ARBA00023125"/>
    </source>
</evidence>
<dbReference type="SUPFAM" id="SSF46689">
    <property type="entry name" value="Homeodomain-like"/>
    <property type="match status" value="1"/>
</dbReference>
<keyword evidence="3" id="KW-0804">Transcription</keyword>
<dbReference type="AlphaFoldDB" id="A0A1M5L7E0"/>
<dbReference type="STRING" id="468056.SAMN05443549_105108"/>
<evidence type="ECO:0000256" key="1">
    <source>
        <dbReference type="ARBA" id="ARBA00023015"/>
    </source>
</evidence>
<reference evidence="6" key="1">
    <citation type="submission" date="2016-11" db="EMBL/GenBank/DDBJ databases">
        <authorList>
            <person name="Varghese N."/>
            <person name="Submissions S."/>
        </authorList>
    </citation>
    <scope>NUCLEOTIDE SEQUENCE [LARGE SCALE GENOMIC DNA]</scope>
    <source>
        <strain evidence="6">DSM 19978</strain>
    </source>
</reference>
<dbReference type="PRINTS" id="PR00032">
    <property type="entry name" value="HTHARAC"/>
</dbReference>
<accession>A0A1M5L7E0</accession>
<dbReference type="InterPro" id="IPR018060">
    <property type="entry name" value="HTH_AraC"/>
</dbReference>
<name>A0A1M5L7E0_9FLAO</name>
<dbReference type="PANTHER" id="PTHR43280:SF32">
    <property type="entry name" value="TRANSCRIPTIONAL REGULATORY PROTEIN"/>
    <property type="match status" value="1"/>
</dbReference>